<feature type="transmembrane region" description="Helical" evidence="4">
    <location>
        <begin position="359"/>
        <end position="388"/>
    </location>
</feature>
<dbReference type="GO" id="GO:0005783">
    <property type="term" value="C:endoplasmic reticulum"/>
    <property type="evidence" value="ECO:0007669"/>
    <property type="project" value="TreeGrafter"/>
</dbReference>
<proteinExistence type="inferred from homology"/>
<dbReference type="InterPro" id="IPR032098">
    <property type="entry name" value="Acyltransf_C"/>
</dbReference>
<feature type="domain" description="Phospholipid/glycerol acyltransferase" evidence="5">
    <location>
        <begin position="115"/>
        <end position="234"/>
    </location>
</feature>
<dbReference type="SUPFAM" id="SSF69593">
    <property type="entry name" value="Glycerol-3-phosphate (1)-acyltransferase"/>
    <property type="match status" value="1"/>
</dbReference>
<protein>
    <recommendedName>
        <fullName evidence="5">Phospholipid/glycerol acyltransferase domain-containing protein</fullName>
    </recommendedName>
</protein>
<evidence type="ECO:0000256" key="4">
    <source>
        <dbReference type="SAM" id="Phobius"/>
    </source>
</evidence>
<gene>
    <name evidence="6" type="ORF">H4219_002616</name>
</gene>
<comment type="caution">
    <text evidence="6">The sequence shown here is derived from an EMBL/GenBank/DDBJ whole genome shotgun (WGS) entry which is preliminary data.</text>
</comment>
<dbReference type="GO" id="GO:0036149">
    <property type="term" value="P:phosphatidylinositol acyl-chain remodeling"/>
    <property type="evidence" value="ECO:0007669"/>
    <property type="project" value="TreeGrafter"/>
</dbReference>
<keyword evidence="7" id="KW-1185">Reference proteome</keyword>
<sequence>MPRTGLNLTQAARFISYILVFLQHMLAINALQLVLYPALSLFGQYAIDLYNKYAKHQFGGAMILNFQIWAPTKLVLYAEEGSDMAKEMLELKAKDVYGDVKGMRWFGDLKDTHSAMVIANHQAYTDWMYLWILAYFEKADYYIKVILKYELRKLPVGMRIFRFIFIKRNWAEDQKIFDDHISIIKDSSLPTLLLIFPEGTTISNKTLKKRSEFAKKMGWKEPTHVLFPRSTGMHYCLDKLKGDLPYIYDITIGYEGLKPGEIPEDKYGLLNTFARSIYPRNVHMYFRRFSTKDIPTNKPEFELWIRDRFYEKDKMLDYFYKNQRFASCVNPKNGLSGSSENMLTDVVDIKIDSRPFEMIFMWIIATLSLRYIVPLILRWTVVPIFYFVF</sequence>
<dbReference type="CDD" id="cd07990">
    <property type="entry name" value="LPLAT_LCLAT1-like"/>
    <property type="match status" value="1"/>
</dbReference>
<keyword evidence="4" id="KW-0472">Membrane</keyword>
<feature type="transmembrane region" description="Helical" evidence="4">
    <location>
        <begin position="14"/>
        <end position="36"/>
    </location>
</feature>
<dbReference type="PANTHER" id="PTHR10983:SF16">
    <property type="entry name" value="LYSOCARDIOLIPIN ACYLTRANSFERASE 1"/>
    <property type="match status" value="1"/>
</dbReference>
<keyword evidence="2" id="KW-0808">Transferase</keyword>
<evidence type="ECO:0000256" key="2">
    <source>
        <dbReference type="ARBA" id="ARBA00022679"/>
    </source>
</evidence>
<keyword evidence="4" id="KW-0812">Transmembrane</keyword>
<dbReference type="Pfam" id="PF01553">
    <property type="entry name" value="Acyltransferase"/>
    <property type="match status" value="1"/>
</dbReference>
<dbReference type="AlphaFoldDB" id="A0A9W7ZXT6"/>
<name>A0A9W7ZXT6_9FUNG</name>
<dbReference type="SMART" id="SM00563">
    <property type="entry name" value="PlsC"/>
    <property type="match status" value="1"/>
</dbReference>
<accession>A0A9W7ZXT6</accession>
<dbReference type="GO" id="GO:0016746">
    <property type="term" value="F:acyltransferase activity"/>
    <property type="evidence" value="ECO:0007669"/>
    <property type="project" value="UniProtKB-KW"/>
</dbReference>
<dbReference type="EMBL" id="JANBPU010000046">
    <property type="protein sequence ID" value="KAJ1918390.1"/>
    <property type="molecule type" value="Genomic_DNA"/>
</dbReference>
<dbReference type="Pfam" id="PF16076">
    <property type="entry name" value="Acyltransf_C"/>
    <property type="match status" value="1"/>
</dbReference>
<evidence type="ECO:0000256" key="1">
    <source>
        <dbReference type="ARBA" id="ARBA00008655"/>
    </source>
</evidence>
<keyword evidence="4" id="KW-1133">Transmembrane helix</keyword>
<evidence type="ECO:0000256" key="3">
    <source>
        <dbReference type="ARBA" id="ARBA00023315"/>
    </source>
</evidence>
<reference evidence="6" key="1">
    <citation type="submission" date="2022-07" db="EMBL/GenBank/DDBJ databases">
        <title>Phylogenomic reconstructions and comparative analyses of Kickxellomycotina fungi.</title>
        <authorList>
            <person name="Reynolds N.K."/>
            <person name="Stajich J.E."/>
            <person name="Barry K."/>
            <person name="Grigoriev I.V."/>
            <person name="Crous P."/>
            <person name="Smith M.E."/>
        </authorList>
    </citation>
    <scope>NUCLEOTIDE SEQUENCE</scope>
    <source>
        <strain evidence="6">NBRC 100468</strain>
    </source>
</reference>
<evidence type="ECO:0000313" key="7">
    <source>
        <dbReference type="Proteomes" id="UP001150538"/>
    </source>
</evidence>
<dbReference type="Proteomes" id="UP001150538">
    <property type="component" value="Unassembled WGS sequence"/>
</dbReference>
<evidence type="ECO:0000313" key="6">
    <source>
        <dbReference type="EMBL" id="KAJ1918390.1"/>
    </source>
</evidence>
<dbReference type="PANTHER" id="PTHR10983">
    <property type="entry name" value="1-ACYLGLYCEROL-3-PHOSPHATE ACYLTRANSFERASE-RELATED"/>
    <property type="match status" value="1"/>
</dbReference>
<evidence type="ECO:0000259" key="5">
    <source>
        <dbReference type="SMART" id="SM00563"/>
    </source>
</evidence>
<comment type="similarity">
    <text evidence="1">Belongs to the 1-acyl-sn-glycerol-3-phosphate acyltransferase family.</text>
</comment>
<dbReference type="OrthoDB" id="189226at2759"/>
<dbReference type="InterPro" id="IPR002123">
    <property type="entry name" value="Plipid/glycerol_acylTrfase"/>
</dbReference>
<keyword evidence="3" id="KW-0012">Acyltransferase</keyword>
<organism evidence="6 7">
    <name type="scientific">Mycoemilia scoparia</name>
    <dbReference type="NCBI Taxonomy" id="417184"/>
    <lineage>
        <taxon>Eukaryota</taxon>
        <taxon>Fungi</taxon>
        <taxon>Fungi incertae sedis</taxon>
        <taxon>Zoopagomycota</taxon>
        <taxon>Kickxellomycotina</taxon>
        <taxon>Kickxellomycetes</taxon>
        <taxon>Kickxellales</taxon>
        <taxon>Kickxellaceae</taxon>
        <taxon>Mycoemilia</taxon>
    </lineage>
</organism>